<evidence type="ECO:0000256" key="2">
    <source>
        <dbReference type="ARBA" id="ARBA00022475"/>
    </source>
</evidence>
<feature type="transmembrane region" description="Helical" evidence="6">
    <location>
        <begin position="117"/>
        <end position="139"/>
    </location>
</feature>
<dbReference type="OrthoDB" id="9807053at2"/>
<feature type="transmembrane region" description="Helical" evidence="6">
    <location>
        <begin position="187"/>
        <end position="206"/>
    </location>
</feature>
<dbReference type="AlphaFoldDB" id="A0A0D6PIJ7"/>
<dbReference type="STRING" id="1120923.SAMN02746095_01529"/>
<keyword evidence="8" id="KW-1185">Reference proteome</keyword>
<comment type="caution">
    <text evidence="7">The sequence shown here is derived from an EMBL/GenBank/DDBJ whole genome shotgun (WGS) entry which is preliminary data.</text>
</comment>
<protein>
    <submittedName>
        <fullName evidence="7">Lysine exporter protein LysE/YggA</fullName>
    </submittedName>
</protein>
<reference evidence="7 8" key="1">
    <citation type="submission" date="2012-11" db="EMBL/GenBank/DDBJ databases">
        <title>Whole genome sequence of Acidocella aminolytica 101 = DSM 11237.</title>
        <authorList>
            <person name="Azuma Y."/>
            <person name="Higashiura N."/>
            <person name="Hirakawa H."/>
            <person name="Matsushita K."/>
        </authorList>
    </citation>
    <scope>NUCLEOTIDE SEQUENCE [LARGE SCALE GENOMIC DNA]</scope>
    <source>
        <strain evidence="8">101 / DSM 11237</strain>
    </source>
</reference>
<dbReference type="PIRSF" id="PIRSF006324">
    <property type="entry name" value="LeuE"/>
    <property type="match status" value="1"/>
</dbReference>
<feature type="transmembrane region" description="Helical" evidence="6">
    <location>
        <begin position="58"/>
        <end position="84"/>
    </location>
</feature>
<evidence type="ECO:0000256" key="6">
    <source>
        <dbReference type="SAM" id="Phobius"/>
    </source>
</evidence>
<keyword evidence="4 6" id="KW-1133">Transmembrane helix</keyword>
<dbReference type="InterPro" id="IPR001123">
    <property type="entry name" value="LeuE-type"/>
</dbReference>
<keyword evidence="5 6" id="KW-0472">Membrane</keyword>
<keyword evidence="3 6" id="KW-0812">Transmembrane</keyword>
<dbReference type="GO" id="GO:0015171">
    <property type="term" value="F:amino acid transmembrane transporter activity"/>
    <property type="evidence" value="ECO:0007669"/>
    <property type="project" value="TreeGrafter"/>
</dbReference>
<accession>A0A0D6PIJ7</accession>
<dbReference type="Proteomes" id="UP000032668">
    <property type="component" value="Unassembled WGS sequence"/>
</dbReference>
<name>A0A0D6PIJ7_9PROT</name>
<dbReference type="EMBL" id="BANC01000082">
    <property type="protein sequence ID" value="GAN81191.1"/>
    <property type="molecule type" value="Genomic_DNA"/>
</dbReference>
<dbReference type="Pfam" id="PF01810">
    <property type="entry name" value="LysE"/>
    <property type="match status" value="1"/>
</dbReference>
<gene>
    <name evidence="7" type="ORF">Aam_084_006</name>
</gene>
<dbReference type="PANTHER" id="PTHR30086">
    <property type="entry name" value="ARGININE EXPORTER PROTEIN ARGO"/>
    <property type="match status" value="1"/>
</dbReference>
<feature type="transmembrane region" description="Helical" evidence="6">
    <location>
        <begin position="145"/>
        <end position="175"/>
    </location>
</feature>
<dbReference type="PANTHER" id="PTHR30086:SF20">
    <property type="entry name" value="ARGININE EXPORTER PROTEIN ARGO-RELATED"/>
    <property type="match status" value="1"/>
</dbReference>
<evidence type="ECO:0000256" key="4">
    <source>
        <dbReference type="ARBA" id="ARBA00022989"/>
    </source>
</evidence>
<evidence type="ECO:0000256" key="1">
    <source>
        <dbReference type="ARBA" id="ARBA00004651"/>
    </source>
</evidence>
<keyword evidence="2" id="KW-1003">Cell membrane</keyword>
<organism evidence="7 8">
    <name type="scientific">Acidocella aminolytica 101 = DSM 11237</name>
    <dbReference type="NCBI Taxonomy" id="1120923"/>
    <lineage>
        <taxon>Bacteria</taxon>
        <taxon>Pseudomonadati</taxon>
        <taxon>Pseudomonadota</taxon>
        <taxon>Alphaproteobacteria</taxon>
        <taxon>Acetobacterales</taxon>
        <taxon>Acidocellaceae</taxon>
        <taxon>Acidocella</taxon>
    </lineage>
</organism>
<sequence>MFHHLGVFFAASVMLALLPGPGMTFVVSRSLAGGAPAGVASSLGTGTGGLLQVLMGAAGLSALVLASARLFVVLKLAGAVYLVWLGLGTILKARADASSMLSTTASKTSLRRVWREGMAVSALNPKTAAFFLAFLPQFINSAAGWVALQFLALGVMTVLIYTVSDGLIALAAAWLKRGLLRHDGAVARLRQAAGGLMIGLGLGLLFTRRPAL</sequence>
<evidence type="ECO:0000256" key="3">
    <source>
        <dbReference type="ARBA" id="ARBA00022692"/>
    </source>
</evidence>
<evidence type="ECO:0000313" key="8">
    <source>
        <dbReference type="Proteomes" id="UP000032668"/>
    </source>
</evidence>
<comment type="subcellular location">
    <subcellularLocation>
        <location evidence="1">Cell membrane</location>
        <topology evidence="1">Multi-pass membrane protein</topology>
    </subcellularLocation>
</comment>
<dbReference type="GO" id="GO:0005886">
    <property type="term" value="C:plasma membrane"/>
    <property type="evidence" value="ECO:0007669"/>
    <property type="project" value="UniProtKB-SubCell"/>
</dbReference>
<proteinExistence type="predicted"/>
<dbReference type="RefSeq" id="WP_048879582.1">
    <property type="nucleotide sequence ID" value="NZ_BANC01000082.1"/>
</dbReference>
<evidence type="ECO:0000313" key="7">
    <source>
        <dbReference type="EMBL" id="GAN81191.1"/>
    </source>
</evidence>
<evidence type="ECO:0000256" key="5">
    <source>
        <dbReference type="ARBA" id="ARBA00023136"/>
    </source>
</evidence>